<gene>
    <name evidence="2" type="ORF">M407DRAFT_20942</name>
</gene>
<feature type="compositionally biased region" description="Polar residues" evidence="1">
    <location>
        <begin position="122"/>
        <end position="145"/>
    </location>
</feature>
<feature type="region of interest" description="Disordered" evidence="1">
    <location>
        <begin position="122"/>
        <end position="196"/>
    </location>
</feature>
<evidence type="ECO:0000313" key="2">
    <source>
        <dbReference type="EMBL" id="KIO29873.1"/>
    </source>
</evidence>
<sequence length="301" mass="32053">MSTTAASSLPIKNGNTSFGGNAPTMGRLHGPSASTTSELAREGDPYLPTKTPHGEMMKNICAMPQYKNTSPEELRVSHYINRDSRHLRDTQEATSLVGVHLNGTAVRDWERQLSLPQDALSTTSLGSTRAPSPALTASSESTVKASSFHRDGQATPAPSEFGTPVLATTGLPAGLRSSSQTPSSRGKEKEREETPVKSFAALSLGTGELPSTPAYNVTTGLWGRPIATSSSALDTSGIPPSPAAERYPSINQAERDWEAAVRDARHKKALLAQARAAYDLAISIEKAKFNAYSEARVKFDT</sequence>
<keyword evidence="3" id="KW-1185">Reference proteome</keyword>
<accession>A0A0C3L7T9</accession>
<reference evidence="3" key="2">
    <citation type="submission" date="2015-01" db="EMBL/GenBank/DDBJ databases">
        <title>Evolutionary Origins and Diversification of the Mycorrhizal Mutualists.</title>
        <authorList>
            <consortium name="DOE Joint Genome Institute"/>
            <consortium name="Mycorrhizal Genomics Consortium"/>
            <person name="Kohler A."/>
            <person name="Kuo A."/>
            <person name="Nagy L.G."/>
            <person name="Floudas D."/>
            <person name="Copeland A."/>
            <person name="Barry K.W."/>
            <person name="Cichocki N."/>
            <person name="Veneault-Fourrey C."/>
            <person name="LaButti K."/>
            <person name="Lindquist E.A."/>
            <person name="Lipzen A."/>
            <person name="Lundell T."/>
            <person name="Morin E."/>
            <person name="Murat C."/>
            <person name="Riley R."/>
            <person name="Ohm R."/>
            <person name="Sun H."/>
            <person name="Tunlid A."/>
            <person name="Henrissat B."/>
            <person name="Grigoriev I.V."/>
            <person name="Hibbett D.S."/>
            <person name="Martin F."/>
        </authorList>
    </citation>
    <scope>NUCLEOTIDE SEQUENCE [LARGE SCALE GENOMIC DNA]</scope>
    <source>
        <strain evidence="3">MUT 4182</strain>
    </source>
</reference>
<dbReference type="OrthoDB" id="3235497at2759"/>
<dbReference type="Proteomes" id="UP000054248">
    <property type="component" value="Unassembled WGS sequence"/>
</dbReference>
<protein>
    <submittedName>
        <fullName evidence="2">Uncharacterized protein</fullName>
    </submittedName>
</protein>
<proteinExistence type="predicted"/>
<dbReference type="EMBL" id="KN822977">
    <property type="protein sequence ID" value="KIO29873.1"/>
    <property type="molecule type" value="Genomic_DNA"/>
</dbReference>
<feature type="region of interest" description="Disordered" evidence="1">
    <location>
        <begin position="1"/>
        <end position="52"/>
    </location>
</feature>
<evidence type="ECO:0000256" key="1">
    <source>
        <dbReference type="SAM" id="MobiDB-lite"/>
    </source>
</evidence>
<dbReference type="Gene3D" id="1.10.10.2360">
    <property type="match status" value="1"/>
</dbReference>
<organism evidence="2 3">
    <name type="scientific">Tulasnella calospora MUT 4182</name>
    <dbReference type="NCBI Taxonomy" id="1051891"/>
    <lineage>
        <taxon>Eukaryota</taxon>
        <taxon>Fungi</taxon>
        <taxon>Dikarya</taxon>
        <taxon>Basidiomycota</taxon>
        <taxon>Agaricomycotina</taxon>
        <taxon>Agaricomycetes</taxon>
        <taxon>Cantharellales</taxon>
        <taxon>Tulasnellaceae</taxon>
        <taxon>Tulasnella</taxon>
    </lineage>
</organism>
<dbReference type="HOGENOM" id="CLU_924996_0_0_1"/>
<feature type="compositionally biased region" description="Basic and acidic residues" evidence="1">
    <location>
        <begin position="185"/>
        <end position="195"/>
    </location>
</feature>
<dbReference type="AlphaFoldDB" id="A0A0C3L7T9"/>
<name>A0A0C3L7T9_9AGAM</name>
<evidence type="ECO:0000313" key="3">
    <source>
        <dbReference type="Proteomes" id="UP000054248"/>
    </source>
</evidence>
<reference evidence="2 3" key="1">
    <citation type="submission" date="2014-04" db="EMBL/GenBank/DDBJ databases">
        <authorList>
            <consortium name="DOE Joint Genome Institute"/>
            <person name="Kuo A."/>
            <person name="Girlanda M."/>
            <person name="Perotto S."/>
            <person name="Kohler A."/>
            <person name="Nagy L.G."/>
            <person name="Floudas D."/>
            <person name="Copeland A."/>
            <person name="Barry K.W."/>
            <person name="Cichocki N."/>
            <person name="Veneault-Fourrey C."/>
            <person name="LaButti K."/>
            <person name="Lindquist E.A."/>
            <person name="Lipzen A."/>
            <person name="Lundell T."/>
            <person name="Morin E."/>
            <person name="Murat C."/>
            <person name="Sun H."/>
            <person name="Tunlid A."/>
            <person name="Henrissat B."/>
            <person name="Grigoriev I.V."/>
            <person name="Hibbett D.S."/>
            <person name="Martin F."/>
            <person name="Nordberg H.P."/>
            <person name="Cantor M.N."/>
            <person name="Hua S.X."/>
        </authorList>
    </citation>
    <scope>NUCLEOTIDE SEQUENCE [LARGE SCALE GENOMIC DNA]</scope>
    <source>
        <strain evidence="2 3">MUT 4182</strain>
    </source>
</reference>